<protein>
    <submittedName>
        <fullName evidence="1">Uncharacterized protein</fullName>
    </submittedName>
</protein>
<dbReference type="EMBL" id="JANHOG010000051">
    <property type="protein sequence ID" value="KAJ3559010.1"/>
    <property type="molecule type" value="Genomic_DNA"/>
</dbReference>
<organism evidence="1 2">
    <name type="scientific">Phlebia brevispora</name>
    <dbReference type="NCBI Taxonomy" id="194682"/>
    <lineage>
        <taxon>Eukaryota</taxon>
        <taxon>Fungi</taxon>
        <taxon>Dikarya</taxon>
        <taxon>Basidiomycota</taxon>
        <taxon>Agaricomycotina</taxon>
        <taxon>Agaricomycetes</taxon>
        <taxon>Polyporales</taxon>
        <taxon>Meruliaceae</taxon>
        <taxon>Phlebia</taxon>
    </lineage>
</organism>
<sequence length="374" mass="41511">MERYASTLVGSSAGPHPLASLSKMLGYGTSHPDSSPEPPSSFTLDEDDDDDSDTMSLRSSSTRSVTTCATTVDWEMRSASRPPSVFSMTSSMRALAYRHEYGRGINNYSDVYRLPADEEELARLDKQHELFAQVMGKYPPPMDEVLANAPGETKTCVDLGCGSGSWIVDVAQDYPHISAVAVDLVPLQVVCDRDMPLNCRSEVDDINLGLQHFQGDFNVVHVRLISSGIRDYKRLIDDIALTVRPAGLIDLTEFDFRVYGPDKKPLTEDASSLAKWMHLASQAVKQQGGEPEAANYLQRWVSGHGAFEEVVYRRWWFQTSPWNPGQDLSRPLLLGSGLPEHVVNHHEDAASRELLEGIVPGYILVENVYARKKP</sequence>
<accession>A0ACC1TDK3</accession>
<keyword evidence="2" id="KW-1185">Reference proteome</keyword>
<gene>
    <name evidence="1" type="ORF">NM688_g597</name>
</gene>
<name>A0ACC1TDK3_9APHY</name>
<comment type="caution">
    <text evidence="1">The sequence shown here is derived from an EMBL/GenBank/DDBJ whole genome shotgun (WGS) entry which is preliminary data.</text>
</comment>
<proteinExistence type="predicted"/>
<dbReference type="Proteomes" id="UP001148662">
    <property type="component" value="Unassembled WGS sequence"/>
</dbReference>
<evidence type="ECO:0000313" key="1">
    <source>
        <dbReference type="EMBL" id="KAJ3559010.1"/>
    </source>
</evidence>
<evidence type="ECO:0000313" key="2">
    <source>
        <dbReference type="Proteomes" id="UP001148662"/>
    </source>
</evidence>
<reference evidence="1" key="1">
    <citation type="submission" date="2022-07" db="EMBL/GenBank/DDBJ databases">
        <title>Genome Sequence of Phlebia brevispora.</title>
        <authorList>
            <person name="Buettner E."/>
        </authorList>
    </citation>
    <scope>NUCLEOTIDE SEQUENCE</scope>
    <source>
        <strain evidence="1">MPL23</strain>
    </source>
</reference>